<keyword evidence="1" id="KW-0479">Metal-binding</keyword>
<dbReference type="InterPro" id="IPR029065">
    <property type="entry name" value="Enolase_C-like"/>
</dbReference>
<sequence length="394" mass="43722">MKITDVKVVPVNKFLFVKVMTDEGITGLGESGDWGFLESSAEVINSFREYLIGQDPLRIEHHWQYMYRCFHFRGAAVMGALSAIDIALWDIAGKFYGVPVYQLLGGKCRDTVRVYSHVSGGSFEELLESCLAEKEKGFTAIGHLSPFLDEPRNTRYFETYARKISSGVERIGKIREAVGLDVDLCIENHRRLNPAEAVALAAQLEPLLPMFYEDPILPDNFDSMAWVAQKIRIPLATGERIHTPQEYQMLVKRQALDYLRVSICVCGGFTGAKKIAAIAEANQIGIIPHNPLSPVATAACIQFDAATPSFTIQEYPDPDGPAAHARFVFEKTGKSAFRASDIVNVMPECRDGFLVVPDAPGIGIELVEGVEEKFPFERRKVVTRLTTDGAVMDQ</sequence>
<accession>A0A1I0FAL2</accession>
<evidence type="ECO:0000256" key="1">
    <source>
        <dbReference type="ARBA" id="ARBA00022723"/>
    </source>
</evidence>
<protein>
    <submittedName>
        <fullName evidence="4">Galactonate dehydratase</fullName>
    </submittedName>
</protein>
<evidence type="ECO:0000256" key="2">
    <source>
        <dbReference type="ARBA" id="ARBA00023239"/>
    </source>
</evidence>
<dbReference type="CDD" id="cd03316">
    <property type="entry name" value="MR_like"/>
    <property type="match status" value="1"/>
</dbReference>
<dbReference type="SUPFAM" id="SSF54826">
    <property type="entry name" value="Enolase N-terminal domain-like"/>
    <property type="match status" value="1"/>
</dbReference>
<dbReference type="Pfam" id="PF13378">
    <property type="entry name" value="MR_MLE_C"/>
    <property type="match status" value="1"/>
</dbReference>
<dbReference type="AlphaFoldDB" id="A0A1I0FAL2"/>
<gene>
    <name evidence="4" type="ORF">SAMN05216313_10876</name>
</gene>
<dbReference type="InterPro" id="IPR018110">
    <property type="entry name" value="Mandel_Rmase/mucon_lact_enz_CS"/>
</dbReference>
<dbReference type="RefSeq" id="WP_092362828.1">
    <property type="nucleotide sequence ID" value="NZ_CAKXUV010000008.1"/>
</dbReference>
<keyword evidence="2" id="KW-0456">Lyase</keyword>
<dbReference type="GO" id="GO:0016829">
    <property type="term" value="F:lyase activity"/>
    <property type="evidence" value="ECO:0007669"/>
    <property type="project" value="UniProtKB-KW"/>
</dbReference>
<dbReference type="SUPFAM" id="SSF51604">
    <property type="entry name" value="Enolase C-terminal domain-like"/>
    <property type="match status" value="1"/>
</dbReference>
<dbReference type="InterPro" id="IPR013341">
    <property type="entry name" value="Mandelate_racemase_N_dom"/>
</dbReference>
<evidence type="ECO:0000313" key="4">
    <source>
        <dbReference type="EMBL" id="SET54971.1"/>
    </source>
</evidence>
<reference evidence="5" key="1">
    <citation type="submission" date="2016-10" db="EMBL/GenBank/DDBJ databases">
        <authorList>
            <person name="Varghese N."/>
            <person name="Submissions S."/>
        </authorList>
    </citation>
    <scope>NUCLEOTIDE SEQUENCE [LARGE SCALE GENOMIC DNA]</scope>
    <source>
        <strain evidence="5">NLAE-zl-G277</strain>
    </source>
</reference>
<dbReference type="Pfam" id="PF02746">
    <property type="entry name" value="MR_MLE_N"/>
    <property type="match status" value="1"/>
</dbReference>
<dbReference type="PANTHER" id="PTHR48080">
    <property type="entry name" value="D-GALACTONATE DEHYDRATASE-RELATED"/>
    <property type="match status" value="1"/>
</dbReference>
<dbReference type="InterPro" id="IPR013342">
    <property type="entry name" value="Mandelate_racemase_C"/>
</dbReference>
<dbReference type="SMART" id="SM00922">
    <property type="entry name" value="MR_MLE"/>
    <property type="match status" value="1"/>
</dbReference>
<dbReference type="Gene3D" id="3.20.20.120">
    <property type="entry name" value="Enolase-like C-terminal domain"/>
    <property type="match status" value="1"/>
</dbReference>
<dbReference type="InterPro" id="IPR034593">
    <property type="entry name" value="DgoD-like"/>
</dbReference>
<feature type="domain" description="Mandelate racemase/muconate lactonizing enzyme C-terminal" evidence="3">
    <location>
        <begin position="123"/>
        <end position="234"/>
    </location>
</feature>
<dbReference type="GeneID" id="93278075"/>
<dbReference type="PANTHER" id="PTHR48080:SF2">
    <property type="entry name" value="D-GALACTONATE DEHYDRATASE"/>
    <property type="match status" value="1"/>
</dbReference>
<dbReference type="GO" id="GO:0009063">
    <property type="term" value="P:amino acid catabolic process"/>
    <property type="evidence" value="ECO:0007669"/>
    <property type="project" value="InterPro"/>
</dbReference>
<evidence type="ECO:0000313" key="5">
    <source>
        <dbReference type="Proteomes" id="UP000198508"/>
    </source>
</evidence>
<dbReference type="InterPro" id="IPR029017">
    <property type="entry name" value="Enolase-like_N"/>
</dbReference>
<name>A0A1I0FAL2_9FIRM</name>
<dbReference type="InterPro" id="IPR036849">
    <property type="entry name" value="Enolase-like_C_sf"/>
</dbReference>
<keyword evidence="5" id="KW-1185">Reference proteome</keyword>
<organism evidence="4 5">
    <name type="scientific">Enterocloster lavalensis</name>
    <dbReference type="NCBI Taxonomy" id="460384"/>
    <lineage>
        <taxon>Bacteria</taxon>
        <taxon>Bacillati</taxon>
        <taxon>Bacillota</taxon>
        <taxon>Clostridia</taxon>
        <taxon>Lachnospirales</taxon>
        <taxon>Lachnospiraceae</taxon>
        <taxon>Enterocloster</taxon>
    </lineage>
</organism>
<dbReference type="PROSITE" id="PS00908">
    <property type="entry name" value="MR_MLE_1"/>
    <property type="match status" value="1"/>
</dbReference>
<dbReference type="GO" id="GO:0046872">
    <property type="term" value="F:metal ion binding"/>
    <property type="evidence" value="ECO:0007669"/>
    <property type="project" value="UniProtKB-KW"/>
</dbReference>
<dbReference type="EMBL" id="FOIM01000008">
    <property type="protein sequence ID" value="SET54971.1"/>
    <property type="molecule type" value="Genomic_DNA"/>
</dbReference>
<dbReference type="SFLD" id="SFLDS00001">
    <property type="entry name" value="Enolase"/>
    <property type="match status" value="1"/>
</dbReference>
<dbReference type="Proteomes" id="UP000198508">
    <property type="component" value="Unassembled WGS sequence"/>
</dbReference>
<evidence type="ECO:0000259" key="3">
    <source>
        <dbReference type="SMART" id="SM00922"/>
    </source>
</evidence>
<proteinExistence type="predicted"/>
<dbReference type="Gene3D" id="3.30.390.10">
    <property type="entry name" value="Enolase-like, N-terminal domain"/>
    <property type="match status" value="1"/>
</dbReference>
<dbReference type="STRING" id="460384.SAMN05216313_10876"/>